<dbReference type="Proteomes" id="UP001371305">
    <property type="component" value="Unassembled WGS sequence"/>
</dbReference>
<proteinExistence type="predicted"/>
<name>A0ABU9B2L2_9BACT</name>
<evidence type="ECO:0000313" key="3">
    <source>
        <dbReference type="Proteomes" id="UP001371305"/>
    </source>
</evidence>
<protein>
    <recommendedName>
        <fullName evidence="4">DNA primase</fullName>
    </recommendedName>
</protein>
<reference evidence="2 3" key="1">
    <citation type="submission" date="2024-04" db="EMBL/GenBank/DDBJ databases">
        <title>Luteolibacter sp. isolated from soil.</title>
        <authorList>
            <person name="An J."/>
        </authorList>
    </citation>
    <scope>NUCLEOTIDE SEQUENCE [LARGE SCALE GENOMIC DNA]</scope>
    <source>
        <strain evidence="2 3">Y139</strain>
    </source>
</reference>
<evidence type="ECO:0008006" key="4">
    <source>
        <dbReference type="Google" id="ProtNLM"/>
    </source>
</evidence>
<evidence type="ECO:0000256" key="1">
    <source>
        <dbReference type="SAM" id="MobiDB-lite"/>
    </source>
</evidence>
<comment type="caution">
    <text evidence="2">The sequence shown here is derived from an EMBL/GenBank/DDBJ whole genome shotgun (WGS) entry which is preliminary data.</text>
</comment>
<feature type="region of interest" description="Disordered" evidence="1">
    <location>
        <begin position="171"/>
        <end position="279"/>
    </location>
</feature>
<accession>A0ABU9B2L2</accession>
<feature type="compositionally biased region" description="Acidic residues" evidence="1">
    <location>
        <begin position="223"/>
        <end position="279"/>
    </location>
</feature>
<evidence type="ECO:0000313" key="2">
    <source>
        <dbReference type="EMBL" id="MEK7954279.1"/>
    </source>
</evidence>
<feature type="non-terminal residue" evidence="2">
    <location>
        <position position="279"/>
    </location>
</feature>
<organism evidence="2 3">
    <name type="scientific">Luteolibacter soli</name>
    <dbReference type="NCBI Taxonomy" id="3135280"/>
    <lineage>
        <taxon>Bacteria</taxon>
        <taxon>Pseudomonadati</taxon>
        <taxon>Verrucomicrobiota</taxon>
        <taxon>Verrucomicrobiia</taxon>
        <taxon>Verrucomicrobiales</taxon>
        <taxon>Verrucomicrobiaceae</taxon>
        <taxon>Luteolibacter</taxon>
    </lineage>
</organism>
<feature type="compositionally biased region" description="Low complexity" evidence="1">
    <location>
        <begin position="196"/>
        <end position="214"/>
    </location>
</feature>
<gene>
    <name evidence="2" type="ORF">WKV53_27425</name>
</gene>
<keyword evidence="3" id="KW-1185">Reference proteome</keyword>
<dbReference type="EMBL" id="JBBUKT010000017">
    <property type="protein sequence ID" value="MEK7954279.1"/>
    <property type="molecule type" value="Genomic_DNA"/>
</dbReference>
<sequence length="279" mass="31597">MALQESWHIRSRSRACAATERSFDDGEPIMTALFPDPESSGYLRKDFCLDAWKARTAEDEKPLSFWKTIYHAPVAGEKKEDVFKKESPEELLRRLVEEDEDHTENVRYILAVMLERQKILRETDTQRTNTGILRVYEHRKLGDLFIVRDPDIPLSQVDKVQEEVVLLLENGGRIPDPEELEAEAPASEAEAEAPTDPEAQAEAAAAGEPEGPTPDLDALTEIPESDSEEDDSEEDDSEEDDSEEDDSEEDDSEEDDSEEDDSEEDDSEEDDSEEDDSEE</sequence>